<accession>A0A510V8K4</accession>
<evidence type="ECO:0000256" key="7">
    <source>
        <dbReference type="ARBA" id="ARBA00023136"/>
    </source>
</evidence>
<dbReference type="Gene3D" id="1.20.1720.10">
    <property type="entry name" value="Multidrug resistance protein D"/>
    <property type="match status" value="1"/>
</dbReference>
<dbReference type="Gene3D" id="1.20.1250.20">
    <property type="entry name" value="MFS general substrate transporter like domains"/>
    <property type="match status" value="1"/>
</dbReference>
<dbReference type="SUPFAM" id="SSF103473">
    <property type="entry name" value="MFS general substrate transporter"/>
    <property type="match status" value="1"/>
</dbReference>
<dbReference type="Proteomes" id="UP000321118">
    <property type="component" value="Unassembled WGS sequence"/>
</dbReference>
<dbReference type="EMBL" id="BJUB01000014">
    <property type="protein sequence ID" value="GEK23199.1"/>
    <property type="molecule type" value="Genomic_DNA"/>
</dbReference>
<keyword evidence="5 9" id="KW-0812">Transmembrane</keyword>
<dbReference type="AlphaFoldDB" id="A0A510V8K4"/>
<evidence type="ECO:0000313" key="12">
    <source>
        <dbReference type="Proteomes" id="UP000321118"/>
    </source>
</evidence>
<feature type="transmembrane region" description="Helical" evidence="9">
    <location>
        <begin position="121"/>
        <end position="146"/>
    </location>
</feature>
<dbReference type="GO" id="GO:0022857">
    <property type="term" value="F:transmembrane transporter activity"/>
    <property type="evidence" value="ECO:0007669"/>
    <property type="project" value="InterPro"/>
</dbReference>
<gene>
    <name evidence="11" type="primary">lmrB</name>
    <name evidence="11" type="ORF">CXY01_37190</name>
</gene>
<organism evidence="11 12">
    <name type="scientific">Cellulomonas xylanilytica</name>
    <dbReference type="NCBI Taxonomy" id="233583"/>
    <lineage>
        <taxon>Bacteria</taxon>
        <taxon>Bacillati</taxon>
        <taxon>Actinomycetota</taxon>
        <taxon>Actinomycetes</taxon>
        <taxon>Micrococcales</taxon>
        <taxon>Cellulomonadaceae</taxon>
        <taxon>Cellulomonas</taxon>
    </lineage>
</organism>
<comment type="subcellular location">
    <subcellularLocation>
        <location evidence="1">Cell membrane</location>
        <topology evidence="1">Multi-pass membrane protein</topology>
    </subcellularLocation>
</comment>
<feature type="transmembrane region" description="Helical" evidence="9">
    <location>
        <begin position="217"/>
        <end position="241"/>
    </location>
</feature>
<dbReference type="InterPro" id="IPR004638">
    <property type="entry name" value="EmrB-like"/>
</dbReference>
<reference evidence="11 12" key="1">
    <citation type="submission" date="2019-07" db="EMBL/GenBank/DDBJ databases">
        <title>Whole genome shotgun sequence of Cellulomonas xylanilytica NBRC 101102.</title>
        <authorList>
            <person name="Hosoyama A."/>
            <person name="Uohara A."/>
            <person name="Ohji S."/>
            <person name="Ichikawa N."/>
        </authorList>
    </citation>
    <scope>NUCLEOTIDE SEQUENCE [LARGE SCALE GENOMIC DNA]</scope>
    <source>
        <strain evidence="11 12">NBRC 101102</strain>
    </source>
</reference>
<evidence type="ECO:0000313" key="11">
    <source>
        <dbReference type="EMBL" id="GEK23199.1"/>
    </source>
</evidence>
<dbReference type="PANTHER" id="PTHR42718:SF9">
    <property type="entry name" value="MAJOR FACILITATOR SUPERFAMILY MULTIDRUG TRANSPORTER MFSC"/>
    <property type="match status" value="1"/>
</dbReference>
<feature type="region of interest" description="Disordered" evidence="8">
    <location>
        <begin position="1"/>
        <end position="22"/>
    </location>
</feature>
<feature type="compositionally biased region" description="Polar residues" evidence="8">
    <location>
        <begin position="1"/>
        <end position="16"/>
    </location>
</feature>
<keyword evidence="4" id="KW-1003">Cell membrane</keyword>
<dbReference type="RefSeq" id="WP_371862787.1">
    <property type="nucleotide sequence ID" value="NZ_BJUB01000014.1"/>
</dbReference>
<dbReference type="InterPro" id="IPR011701">
    <property type="entry name" value="MFS"/>
</dbReference>
<feature type="transmembrane region" description="Helical" evidence="9">
    <location>
        <begin position="247"/>
        <end position="265"/>
    </location>
</feature>
<feature type="transmembrane region" description="Helical" evidence="9">
    <location>
        <begin position="460"/>
        <end position="481"/>
    </location>
</feature>
<protein>
    <submittedName>
        <fullName evidence="11">MFS transporter</fullName>
    </submittedName>
</protein>
<feature type="transmembrane region" description="Helical" evidence="9">
    <location>
        <begin position="95"/>
        <end position="115"/>
    </location>
</feature>
<keyword evidence="7 9" id="KW-0472">Membrane</keyword>
<dbReference type="PROSITE" id="PS50850">
    <property type="entry name" value="MFS"/>
    <property type="match status" value="1"/>
</dbReference>
<dbReference type="InterPro" id="IPR020846">
    <property type="entry name" value="MFS_dom"/>
</dbReference>
<feature type="transmembrane region" description="Helical" evidence="9">
    <location>
        <begin position="158"/>
        <end position="178"/>
    </location>
</feature>
<evidence type="ECO:0000256" key="1">
    <source>
        <dbReference type="ARBA" id="ARBA00004651"/>
    </source>
</evidence>
<feature type="transmembrane region" description="Helical" evidence="9">
    <location>
        <begin position="425"/>
        <end position="448"/>
    </location>
</feature>
<keyword evidence="3" id="KW-0813">Transport</keyword>
<feature type="transmembrane region" description="Helical" evidence="9">
    <location>
        <begin position="68"/>
        <end position="88"/>
    </location>
</feature>
<name>A0A510V8K4_9CELL</name>
<comment type="caution">
    <text evidence="11">The sequence shown here is derived from an EMBL/GenBank/DDBJ whole genome shotgun (WGS) entry which is preliminary data.</text>
</comment>
<feature type="transmembrane region" description="Helical" evidence="9">
    <location>
        <begin position="33"/>
        <end position="56"/>
    </location>
</feature>
<dbReference type="InterPro" id="IPR036259">
    <property type="entry name" value="MFS_trans_sf"/>
</dbReference>
<evidence type="ECO:0000259" key="10">
    <source>
        <dbReference type="PROSITE" id="PS50850"/>
    </source>
</evidence>
<dbReference type="NCBIfam" id="TIGR00711">
    <property type="entry name" value="efflux_EmrB"/>
    <property type="match status" value="1"/>
</dbReference>
<feature type="transmembrane region" description="Helical" evidence="9">
    <location>
        <begin position="321"/>
        <end position="342"/>
    </location>
</feature>
<dbReference type="Pfam" id="PF07690">
    <property type="entry name" value="MFS_1"/>
    <property type="match status" value="1"/>
</dbReference>
<feature type="transmembrane region" description="Helical" evidence="9">
    <location>
        <begin position="354"/>
        <end position="373"/>
    </location>
</feature>
<feature type="transmembrane region" description="Helical" evidence="9">
    <location>
        <begin position="184"/>
        <end position="205"/>
    </location>
</feature>
<keyword evidence="12" id="KW-1185">Reference proteome</keyword>
<feature type="domain" description="Major facilitator superfamily (MFS) profile" evidence="10">
    <location>
        <begin position="30"/>
        <end position="486"/>
    </location>
</feature>
<proteinExistence type="inferred from homology"/>
<evidence type="ECO:0000256" key="3">
    <source>
        <dbReference type="ARBA" id="ARBA00022448"/>
    </source>
</evidence>
<dbReference type="PANTHER" id="PTHR42718">
    <property type="entry name" value="MAJOR FACILITATOR SUPERFAMILY MULTIDRUG TRANSPORTER MFSC"/>
    <property type="match status" value="1"/>
</dbReference>
<dbReference type="GO" id="GO:0005886">
    <property type="term" value="C:plasma membrane"/>
    <property type="evidence" value="ECO:0007669"/>
    <property type="project" value="UniProtKB-SubCell"/>
</dbReference>
<evidence type="ECO:0000256" key="4">
    <source>
        <dbReference type="ARBA" id="ARBA00022475"/>
    </source>
</evidence>
<dbReference type="PRINTS" id="PR01036">
    <property type="entry name" value="TCRTETB"/>
</dbReference>
<feature type="transmembrane region" description="Helical" evidence="9">
    <location>
        <begin position="286"/>
        <end position="309"/>
    </location>
</feature>
<keyword evidence="6 9" id="KW-1133">Transmembrane helix</keyword>
<evidence type="ECO:0000256" key="5">
    <source>
        <dbReference type="ARBA" id="ARBA00022692"/>
    </source>
</evidence>
<comment type="similarity">
    <text evidence="2">Belongs to the major facilitator superfamily. EmrB family.</text>
</comment>
<evidence type="ECO:0000256" key="6">
    <source>
        <dbReference type="ARBA" id="ARBA00022989"/>
    </source>
</evidence>
<dbReference type="CDD" id="cd17503">
    <property type="entry name" value="MFS_LmrB_MDR_like"/>
    <property type="match status" value="1"/>
</dbReference>
<sequence>MTDETLTTTHPPSSSDPAGAAGTGVRDRLAVRLLLISTFVVILNETIMGVALPRLMSDLDIPASTAQWVTTAFMLTMAIVIPITGFVIQRFTTRAVFLAAMTLFSLGTAICALAPGFDALIIGRVVQACGTAIMLPLLMTTVMTVTPPESRGRTMGNISIVISVAPALGPTISGLILSVLDWRWLFALVLPIAIGALALGAVRLPNLTETRVARVDIGSVILSAVAFGGIVYGLSGLGAVATTGITTTTWVSLGAGAVALVVFVLRQLQLQKADDALLDLRTFSSSTFTISVGVMAISMMSLFGTLILVPLYAQTVLGLEALQTGLLLLPGGLIMGLLAPSVGRAYDRFGPRPLLVPGAIIVSASAWGFTLLGATSSPWLMLACHVTLSAGLALMFTPLFTSALGSLPMHLYSHGSAMVGTVQQVAGAAGTALFVTVLTAQSATLAAAGSGVVDATAGGIHAAFLVGAVISLAAIPAAFFVKAAPAPHGAPVDEAAPALAH</sequence>
<evidence type="ECO:0000256" key="9">
    <source>
        <dbReference type="SAM" id="Phobius"/>
    </source>
</evidence>
<feature type="transmembrane region" description="Helical" evidence="9">
    <location>
        <begin position="379"/>
        <end position="404"/>
    </location>
</feature>
<evidence type="ECO:0000256" key="8">
    <source>
        <dbReference type="SAM" id="MobiDB-lite"/>
    </source>
</evidence>
<evidence type="ECO:0000256" key="2">
    <source>
        <dbReference type="ARBA" id="ARBA00008537"/>
    </source>
</evidence>